<gene>
    <name evidence="2" type="ORF">DFQ12_1037</name>
</gene>
<organism evidence="2 3">
    <name type="scientific">Sphingobacterium detergens</name>
    <dbReference type="NCBI Taxonomy" id="1145106"/>
    <lineage>
        <taxon>Bacteria</taxon>
        <taxon>Pseudomonadati</taxon>
        <taxon>Bacteroidota</taxon>
        <taxon>Sphingobacteriia</taxon>
        <taxon>Sphingobacteriales</taxon>
        <taxon>Sphingobacteriaceae</taxon>
        <taxon>Sphingobacterium</taxon>
    </lineage>
</organism>
<dbReference type="OrthoDB" id="710772at2"/>
<comment type="caution">
    <text evidence="2">The sequence shown here is derived from an EMBL/GenBank/DDBJ whole genome shotgun (WGS) entry which is preliminary data.</text>
</comment>
<dbReference type="RefSeq" id="WP_147420331.1">
    <property type="nucleotide sequence ID" value="NZ_RAPY01000001.1"/>
</dbReference>
<feature type="compositionally biased region" description="Basic and acidic residues" evidence="1">
    <location>
        <begin position="71"/>
        <end position="95"/>
    </location>
</feature>
<dbReference type="EMBL" id="RAPY01000001">
    <property type="protein sequence ID" value="RKE56184.1"/>
    <property type="molecule type" value="Genomic_DNA"/>
</dbReference>
<protein>
    <submittedName>
        <fullName evidence="2">Uncharacterized protein</fullName>
    </submittedName>
</protein>
<dbReference type="Proteomes" id="UP000286246">
    <property type="component" value="Unassembled WGS sequence"/>
</dbReference>
<feature type="compositionally biased region" description="Acidic residues" evidence="1">
    <location>
        <begin position="96"/>
        <end position="116"/>
    </location>
</feature>
<keyword evidence="3" id="KW-1185">Reference proteome</keyword>
<proteinExistence type="predicted"/>
<evidence type="ECO:0000256" key="1">
    <source>
        <dbReference type="SAM" id="MobiDB-lite"/>
    </source>
</evidence>
<evidence type="ECO:0000313" key="3">
    <source>
        <dbReference type="Proteomes" id="UP000286246"/>
    </source>
</evidence>
<dbReference type="AlphaFoldDB" id="A0A420BHG1"/>
<name>A0A420BHG1_SPHD1</name>
<reference evidence="2 3" key="1">
    <citation type="submission" date="2018-09" db="EMBL/GenBank/DDBJ databases">
        <title>Genomic Encyclopedia of Type Strains, Phase III (KMG-III): the genomes of soil and plant-associated and newly described type strains.</title>
        <authorList>
            <person name="Whitman W."/>
        </authorList>
    </citation>
    <scope>NUCLEOTIDE SEQUENCE [LARGE SCALE GENOMIC DNA]</scope>
    <source>
        <strain evidence="2 3">CECT 7938</strain>
    </source>
</reference>
<feature type="region of interest" description="Disordered" evidence="1">
    <location>
        <begin position="26"/>
        <end position="116"/>
    </location>
</feature>
<accession>A0A420BHG1</accession>
<sequence>MMRTTIQFRSGAPMTFEDAFILLNEIDPIGNSPGTDSGIPVRKAPKVPDFKEVTPDNYYPESANGPDPTEEEQRDRDDLDHIDPEHDKHPQKPDHEEEDIYTPDTDQEEDVEEKGL</sequence>
<evidence type="ECO:0000313" key="2">
    <source>
        <dbReference type="EMBL" id="RKE56184.1"/>
    </source>
</evidence>